<evidence type="ECO:0000313" key="5">
    <source>
        <dbReference type="EMBL" id="KAJ9129460.1"/>
    </source>
</evidence>
<feature type="region of interest" description="Disordered" evidence="1">
    <location>
        <begin position="340"/>
        <end position="401"/>
    </location>
</feature>
<feature type="chain" id="PRO_5041300411" description="DUF7728 domain-containing protein" evidence="3">
    <location>
        <begin position="20"/>
        <end position="401"/>
    </location>
</feature>
<dbReference type="InterPro" id="IPR056145">
    <property type="entry name" value="DUF7728"/>
</dbReference>
<sequence length="401" mass="43297">MLLKPFSLAAAGLAVATQAFLLPPEISQSDIDIVDSLTAGVEAFSVPQSAVVNVSCPGCLSRGNVGHHGAKAASEKPSHLELAFAIDHTETGDKLIVNDFPLYPKANPFLYTLKAPLVPDGCVRTAIKELRGHRPRPFPQQELGYQLSVSQRAMNAEDGLALYDLSLQIIEVGDVFVDDIPMVQITVIKDVDTGALAIGGVTKAETATSTPADKEEECTTFMCRWLAALKDGMAKVKGCHGKMRGGAKDSRPHRHHGGHHHHEGHHHHKGHPNTEGGDRHHRTGHHHTWGQLFKNVVQHIVLPIAVGIVAGVIVSLIGMMVGSLVVTVWRTFFRRPSHRSRAHSHSHSHSHSKAPTEEVAAAEVEEKSGLMDHQDPPPSYDEESVPTPPSYEGGAAPKTDV</sequence>
<dbReference type="PANTHER" id="PTHR40622:SF1">
    <property type="match status" value="1"/>
</dbReference>
<keyword evidence="3" id="KW-0732">Signal</keyword>
<proteinExistence type="predicted"/>
<evidence type="ECO:0000256" key="2">
    <source>
        <dbReference type="SAM" id="Phobius"/>
    </source>
</evidence>
<evidence type="ECO:0000313" key="6">
    <source>
        <dbReference type="Proteomes" id="UP001174691"/>
    </source>
</evidence>
<dbReference type="Proteomes" id="UP001174691">
    <property type="component" value="Unassembled WGS sequence"/>
</dbReference>
<keyword evidence="2" id="KW-1133">Transmembrane helix</keyword>
<feature type="compositionally biased region" description="Basic and acidic residues" evidence="1">
    <location>
        <begin position="364"/>
        <end position="375"/>
    </location>
</feature>
<dbReference type="Pfam" id="PF24854">
    <property type="entry name" value="DUF7728"/>
    <property type="match status" value="1"/>
</dbReference>
<accession>A0AA38R752</accession>
<feature type="compositionally biased region" description="Basic residues" evidence="1">
    <location>
        <begin position="340"/>
        <end position="352"/>
    </location>
</feature>
<name>A0AA38R752_9PEZI</name>
<organism evidence="5 6">
    <name type="scientific">Coniochaeta hoffmannii</name>
    <dbReference type="NCBI Taxonomy" id="91930"/>
    <lineage>
        <taxon>Eukaryota</taxon>
        <taxon>Fungi</taxon>
        <taxon>Dikarya</taxon>
        <taxon>Ascomycota</taxon>
        <taxon>Pezizomycotina</taxon>
        <taxon>Sordariomycetes</taxon>
        <taxon>Sordariomycetidae</taxon>
        <taxon>Coniochaetales</taxon>
        <taxon>Coniochaetaceae</taxon>
        <taxon>Coniochaeta</taxon>
    </lineage>
</organism>
<keyword evidence="6" id="KW-1185">Reference proteome</keyword>
<feature type="region of interest" description="Disordered" evidence="1">
    <location>
        <begin position="240"/>
        <end position="285"/>
    </location>
</feature>
<feature type="transmembrane region" description="Helical" evidence="2">
    <location>
        <begin position="300"/>
        <end position="329"/>
    </location>
</feature>
<keyword evidence="2" id="KW-0812">Transmembrane</keyword>
<feature type="signal peptide" evidence="3">
    <location>
        <begin position="1"/>
        <end position="19"/>
    </location>
</feature>
<evidence type="ECO:0000259" key="4">
    <source>
        <dbReference type="Pfam" id="PF24854"/>
    </source>
</evidence>
<comment type="caution">
    <text evidence="5">The sequence shown here is derived from an EMBL/GenBank/DDBJ whole genome shotgun (WGS) entry which is preliminary data.</text>
</comment>
<dbReference type="EMBL" id="JANBVN010000339">
    <property type="protein sequence ID" value="KAJ9129460.1"/>
    <property type="molecule type" value="Genomic_DNA"/>
</dbReference>
<evidence type="ECO:0000256" key="1">
    <source>
        <dbReference type="SAM" id="MobiDB-lite"/>
    </source>
</evidence>
<protein>
    <recommendedName>
        <fullName evidence="4">DUF7728 domain-containing protein</fullName>
    </recommendedName>
</protein>
<reference evidence="5" key="1">
    <citation type="submission" date="2022-07" db="EMBL/GenBank/DDBJ databases">
        <title>Fungi with potential for degradation of polypropylene.</title>
        <authorList>
            <person name="Gostincar C."/>
        </authorList>
    </citation>
    <scope>NUCLEOTIDE SEQUENCE</scope>
    <source>
        <strain evidence="5">EXF-13287</strain>
    </source>
</reference>
<gene>
    <name evidence="5" type="ORF">NKR19_g10363</name>
</gene>
<dbReference type="AlphaFoldDB" id="A0AA38R752"/>
<keyword evidence="2" id="KW-0472">Membrane</keyword>
<feature type="compositionally biased region" description="Basic residues" evidence="1">
    <location>
        <begin position="240"/>
        <end position="271"/>
    </location>
</feature>
<feature type="domain" description="DUF7728" evidence="4">
    <location>
        <begin position="49"/>
        <end position="205"/>
    </location>
</feature>
<dbReference type="PANTHER" id="PTHR40622">
    <property type="match status" value="1"/>
</dbReference>
<evidence type="ECO:0000256" key="3">
    <source>
        <dbReference type="SAM" id="SignalP"/>
    </source>
</evidence>